<evidence type="ECO:0000256" key="3">
    <source>
        <dbReference type="ARBA" id="ARBA00022833"/>
    </source>
</evidence>
<feature type="compositionally biased region" description="Acidic residues" evidence="5">
    <location>
        <begin position="200"/>
        <end position="223"/>
    </location>
</feature>
<comment type="caution">
    <text evidence="9">The sequence shown here is derived from an EMBL/GenBank/DDBJ whole genome shotgun (WGS) entry which is preliminary data.</text>
</comment>
<dbReference type="Proteomes" id="UP000282087">
    <property type="component" value="Unassembled WGS sequence"/>
</dbReference>
<dbReference type="GO" id="GO:0008270">
    <property type="term" value="F:zinc ion binding"/>
    <property type="evidence" value="ECO:0007669"/>
    <property type="project" value="UniProtKB-KW"/>
</dbReference>
<dbReference type="InterPro" id="IPR037275">
    <property type="entry name" value="Znf_CTCHY_sf"/>
</dbReference>
<dbReference type="Gene3D" id="3.30.40.10">
    <property type="entry name" value="Zinc/RING finger domain, C3HC4 (zinc finger)"/>
    <property type="match status" value="1"/>
</dbReference>
<dbReference type="GO" id="GO:0016567">
    <property type="term" value="P:protein ubiquitination"/>
    <property type="evidence" value="ECO:0007669"/>
    <property type="project" value="TreeGrafter"/>
</dbReference>
<evidence type="ECO:0000313" key="9">
    <source>
        <dbReference type="EMBL" id="RMX69114.1"/>
    </source>
</evidence>
<feature type="region of interest" description="Disordered" evidence="5">
    <location>
        <begin position="200"/>
        <end position="269"/>
    </location>
</feature>
<dbReference type="InterPro" id="IPR008913">
    <property type="entry name" value="Znf_CHY"/>
</dbReference>
<organism evidence="9 10">
    <name type="scientific">Peronospora effusa</name>
    <dbReference type="NCBI Taxonomy" id="542832"/>
    <lineage>
        <taxon>Eukaryota</taxon>
        <taxon>Sar</taxon>
        <taxon>Stramenopiles</taxon>
        <taxon>Oomycota</taxon>
        <taxon>Peronosporomycetes</taxon>
        <taxon>Peronosporales</taxon>
        <taxon>Peronosporaceae</taxon>
        <taxon>Peronospora</taxon>
    </lineage>
</organism>
<evidence type="ECO:0000259" key="6">
    <source>
        <dbReference type="PROSITE" id="PS50089"/>
    </source>
</evidence>
<feature type="domain" description="CHY-type" evidence="7">
    <location>
        <begin position="1"/>
        <end position="70"/>
    </location>
</feature>
<dbReference type="SUPFAM" id="SSF161219">
    <property type="entry name" value="CHY zinc finger-like"/>
    <property type="match status" value="1"/>
</dbReference>
<keyword evidence="10" id="KW-1185">Reference proteome</keyword>
<protein>
    <recommendedName>
        <fullName evidence="11">RING-type domain-containing protein</fullName>
    </recommendedName>
</protein>
<feature type="domain" description="CTCHY-type" evidence="8">
    <location>
        <begin position="72"/>
        <end position="137"/>
    </location>
</feature>
<reference evidence="9 10" key="1">
    <citation type="submission" date="2018-06" db="EMBL/GenBank/DDBJ databases">
        <title>Comparative genomics of downy mildews reveals potential adaptations to biotrophy.</title>
        <authorList>
            <person name="Fletcher K."/>
            <person name="Klosterman S.J."/>
            <person name="Derevnina L."/>
            <person name="Martin F."/>
            <person name="Koike S."/>
            <person name="Reyes Chin-Wo S."/>
            <person name="Mou B."/>
            <person name="Michelmore R."/>
        </authorList>
    </citation>
    <scope>NUCLEOTIDE SEQUENCE [LARGE SCALE GENOMIC DNA]</scope>
    <source>
        <strain evidence="9 10">R14</strain>
    </source>
</reference>
<keyword evidence="2 4" id="KW-0863">Zinc-finger</keyword>
<dbReference type="GO" id="GO:0061630">
    <property type="term" value="F:ubiquitin protein ligase activity"/>
    <property type="evidence" value="ECO:0007669"/>
    <property type="project" value="TreeGrafter"/>
</dbReference>
<dbReference type="VEuPathDB" id="FungiDB:DD237_002949"/>
<evidence type="ECO:0000256" key="2">
    <source>
        <dbReference type="ARBA" id="ARBA00022771"/>
    </source>
</evidence>
<accession>A0A3M6VQW8</accession>
<evidence type="ECO:0000313" key="10">
    <source>
        <dbReference type="Proteomes" id="UP000282087"/>
    </source>
</evidence>
<dbReference type="STRING" id="542832.A0A3M6VQW8"/>
<dbReference type="InterPro" id="IPR013083">
    <property type="entry name" value="Znf_RING/FYVE/PHD"/>
</dbReference>
<proteinExistence type="predicted"/>
<dbReference type="PROSITE" id="PS50089">
    <property type="entry name" value="ZF_RING_2"/>
    <property type="match status" value="1"/>
</dbReference>
<dbReference type="EMBL" id="QLLG01000036">
    <property type="protein sequence ID" value="RMX69114.1"/>
    <property type="molecule type" value="Genomic_DNA"/>
</dbReference>
<keyword evidence="1" id="KW-0479">Metal-binding</keyword>
<dbReference type="GO" id="GO:0006511">
    <property type="term" value="P:ubiquitin-dependent protein catabolic process"/>
    <property type="evidence" value="ECO:0007669"/>
    <property type="project" value="TreeGrafter"/>
</dbReference>
<evidence type="ECO:0008006" key="11">
    <source>
        <dbReference type="Google" id="ProtNLM"/>
    </source>
</evidence>
<evidence type="ECO:0000256" key="1">
    <source>
        <dbReference type="ARBA" id="ARBA00022723"/>
    </source>
</evidence>
<dbReference type="AlphaFoldDB" id="A0A3M6VQW8"/>
<dbReference type="Pfam" id="PF13639">
    <property type="entry name" value="zf-RING_2"/>
    <property type="match status" value="1"/>
</dbReference>
<dbReference type="PANTHER" id="PTHR21319">
    <property type="entry name" value="RING FINGER AND CHY ZINC FINGER DOMAIN-CONTAINING PROTEIN 1"/>
    <property type="match status" value="1"/>
</dbReference>
<evidence type="ECO:0000259" key="8">
    <source>
        <dbReference type="PROSITE" id="PS51270"/>
    </source>
</evidence>
<keyword evidence="3" id="KW-0862">Zinc</keyword>
<dbReference type="InterPro" id="IPR037274">
    <property type="entry name" value="Znf_CHY_sf"/>
</dbReference>
<name>A0A3M6VQW8_9STRA</name>
<dbReference type="InterPro" id="IPR001841">
    <property type="entry name" value="Znf_RING"/>
</dbReference>
<dbReference type="SUPFAM" id="SSF161245">
    <property type="entry name" value="Zinc hairpin stack"/>
    <property type="match status" value="1"/>
</dbReference>
<dbReference type="SUPFAM" id="SSF57850">
    <property type="entry name" value="RING/U-box"/>
    <property type="match status" value="1"/>
</dbReference>
<dbReference type="Pfam" id="PF05495">
    <property type="entry name" value="zf-CHY"/>
    <property type="match status" value="1"/>
</dbReference>
<evidence type="ECO:0000256" key="5">
    <source>
        <dbReference type="SAM" id="MobiDB-lite"/>
    </source>
</evidence>
<dbReference type="PROSITE" id="PS51270">
    <property type="entry name" value="ZF_CTCHY"/>
    <property type="match status" value="1"/>
</dbReference>
<dbReference type="SMART" id="SM00184">
    <property type="entry name" value="RING"/>
    <property type="match status" value="1"/>
</dbReference>
<feature type="domain" description="RING-type" evidence="6">
    <location>
        <begin position="138"/>
        <end position="195"/>
    </location>
</feature>
<dbReference type="PROSITE" id="PS51266">
    <property type="entry name" value="ZF_CHY"/>
    <property type="match status" value="1"/>
</dbReference>
<evidence type="ECO:0000256" key="4">
    <source>
        <dbReference type="PROSITE-ProRule" id="PRU00601"/>
    </source>
</evidence>
<gene>
    <name evidence="9" type="ORF">DD238_002424</name>
</gene>
<dbReference type="GO" id="GO:0005634">
    <property type="term" value="C:nucleus"/>
    <property type="evidence" value="ECO:0007669"/>
    <property type="project" value="TreeGrafter"/>
</dbReference>
<dbReference type="InterPro" id="IPR017921">
    <property type="entry name" value="Znf_CTCHY"/>
</dbReference>
<sequence>MTELLGKCPHYVRRCHVLAECCKTWVSCRLCHDEAFGEQHRIDRFIIKQMRCDLCLTEQFCAQKCMNCHEMMAAYFCAVCNLFDDKGIEKKVFHCDQCGICRVGGRENYYHCIKCCGCYPHSLENKHKCLEGSMHRECPICLDVTFDSLEKINVLPCGHVLHSSCFKTYVKHQYEQKDGVAMIFRTGNIVCPTCRSPFVNEDENNEEDVAGEDNSEEGESNDGDENRSSEDDEEDQEVVIIHDAESGDDSDLEMDAEHDAERNVWPGPYRHSLKTWMQVGTPTIERDYDDRDG</sequence>
<evidence type="ECO:0000259" key="7">
    <source>
        <dbReference type="PROSITE" id="PS51266"/>
    </source>
</evidence>